<dbReference type="GO" id="GO:0004674">
    <property type="term" value="F:protein serine/threonine kinase activity"/>
    <property type="evidence" value="ECO:0007669"/>
    <property type="project" value="UniProtKB-KW"/>
</dbReference>
<evidence type="ECO:0000256" key="4">
    <source>
        <dbReference type="ARBA" id="ARBA00022679"/>
    </source>
</evidence>
<dbReference type="GO" id="GO:0008033">
    <property type="term" value="P:tRNA processing"/>
    <property type="evidence" value="ECO:0007669"/>
    <property type="project" value="UniProtKB-KW"/>
</dbReference>
<keyword evidence="8" id="KW-0067">ATP-binding</keyword>
<dbReference type="InterPro" id="IPR008266">
    <property type="entry name" value="Tyr_kinase_AS"/>
</dbReference>
<dbReference type="Gene3D" id="1.10.510.10">
    <property type="entry name" value="Transferase(Phosphotransferase) domain 1"/>
    <property type="match status" value="1"/>
</dbReference>
<keyword evidence="4" id="KW-0808">Transferase</keyword>
<comment type="catalytic activity">
    <reaction evidence="10">
        <text>L-seryl-[protein] + ATP = O-phospho-L-seryl-[protein] + ADP + H(+)</text>
        <dbReference type="Rhea" id="RHEA:17989"/>
        <dbReference type="Rhea" id="RHEA-COMP:9863"/>
        <dbReference type="Rhea" id="RHEA-COMP:11604"/>
        <dbReference type="ChEBI" id="CHEBI:15378"/>
        <dbReference type="ChEBI" id="CHEBI:29999"/>
        <dbReference type="ChEBI" id="CHEBI:30616"/>
        <dbReference type="ChEBI" id="CHEBI:83421"/>
        <dbReference type="ChEBI" id="CHEBI:456216"/>
        <dbReference type="EC" id="2.7.11.1"/>
    </reaction>
</comment>
<organism evidence="14">
    <name type="scientific">Taenia asiatica</name>
    <name type="common">Asian tapeworm</name>
    <dbReference type="NCBI Taxonomy" id="60517"/>
    <lineage>
        <taxon>Eukaryota</taxon>
        <taxon>Metazoa</taxon>
        <taxon>Spiralia</taxon>
        <taxon>Lophotrochozoa</taxon>
        <taxon>Platyhelminthes</taxon>
        <taxon>Cestoda</taxon>
        <taxon>Eucestoda</taxon>
        <taxon>Cyclophyllidea</taxon>
        <taxon>Taeniidae</taxon>
        <taxon>Taenia</taxon>
    </lineage>
</organism>
<dbReference type="STRING" id="60517.A0A0R3WEA0"/>
<dbReference type="Pfam" id="PF06293">
    <property type="entry name" value="Kdo"/>
    <property type="match status" value="1"/>
</dbReference>
<evidence type="ECO:0000256" key="11">
    <source>
        <dbReference type="SAM" id="Coils"/>
    </source>
</evidence>
<feature type="coiled-coil region" evidence="11">
    <location>
        <begin position="1"/>
        <end position="36"/>
    </location>
</feature>
<evidence type="ECO:0000256" key="5">
    <source>
        <dbReference type="ARBA" id="ARBA00022694"/>
    </source>
</evidence>
<dbReference type="SUPFAM" id="SSF56112">
    <property type="entry name" value="Protein kinase-like (PK-like)"/>
    <property type="match status" value="1"/>
</dbReference>
<evidence type="ECO:0000256" key="9">
    <source>
        <dbReference type="ARBA" id="ARBA00047899"/>
    </source>
</evidence>
<accession>A0A0R3WEA0</accession>
<dbReference type="GO" id="GO:0005829">
    <property type="term" value="C:cytosol"/>
    <property type="evidence" value="ECO:0007669"/>
    <property type="project" value="TreeGrafter"/>
</dbReference>
<dbReference type="EC" id="2.7.11.1" evidence="2"/>
<dbReference type="GO" id="GO:0070525">
    <property type="term" value="P:tRNA threonylcarbamoyladenosine metabolic process"/>
    <property type="evidence" value="ECO:0007669"/>
    <property type="project" value="TreeGrafter"/>
</dbReference>
<dbReference type="Gene3D" id="3.30.200.20">
    <property type="entry name" value="Phosphorylase Kinase, domain 1"/>
    <property type="match status" value="1"/>
</dbReference>
<evidence type="ECO:0000256" key="1">
    <source>
        <dbReference type="ARBA" id="ARBA00010630"/>
    </source>
</evidence>
<dbReference type="AlphaFoldDB" id="A0A0R3WEA0"/>
<evidence type="ECO:0000256" key="7">
    <source>
        <dbReference type="ARBA" id="ARBA00022777"/>
    </source>
</evidence>
<evidence type="ECO:0000256" key="8">
    <source>
        <dbReference type="ARBA" id="ARBA00022840"/>
    </source>
</evidence>
<evidence type="ECO:0000313" key="14">
    <source>
        <dbReference type="WBParaSite" id="TASK_0000913201-mRNA-1"/>
    </source>
</evidence>
<evidence type="ECO:0000313" key="12">
    <source>
        <dbReference type="EMBL" id="VDK41957.1"/>
    </source>
</evidence>
<keyword evidence="11" id="KW-0175">Coiled coil</keyword>
<dbReference type="GO" id="GO:0005524">
    <property type="term" value="F:ATP binding"/>
    <property type="evidence" value="ECO:0007669"/>
    <property type="project" value="UniProtKB-KW"/>
</dbReference>
<reference evidence="12 13" key="2">
    <citation type="submission" date="2018-11" db="EMBL/GenBank/DDBJ databases">
        <authorList>
            <consortium name="Pathogen Informatics"/>
        </authorList>
    </citation>
    <scope>NUCLEOTIDE SEQUENCE [LARGE SCALE GENOMIC DNA]</scope>
</reference>
<evidence type="ECO:0000256" key="3">
    <source>
        <dbReference type="ARBA" id="ARBA00022527"/>
    </source>
</evidence>
<gene>
    <name evidence="12" type="ORF">TASK_LOCUS9133</name>
</gene>
<keyword evidence="5" id="KW-0819">tRNA processing</keyword>
<keyword evidence="3" id="KW-0723">Serine/threonine-protein kinase</keyword>
<evidence type="ECO:0000256" key="2">
    <source>
        <dbReference type="ARBA" id="ARBA00012513"/>
    </source>
</evidence>
<comment type="similarity">
    <text evidence="1">Belongs to the protein kinase superfamily. BUD32 family.</text>
</comment>
<evidence type="ECO:0000256" key="6">
    <source>
        <dbReference type="ARBA" id="ARBA00022741"/>
    </source>
</evidence>
<dbReference type="FunFam" id="3.30.200.20:FF:000201">
    <property type="entry name" value="TP53-regulating kinase isoform X1"/>
    <property type="match status" value="1"/>
</dbReference>
<protein>
    <recommendedName>
        <fullName evidence="2">non-specific serine/threonine protein kinase</fullName>
        <ecNumber evidence="2">2.7.11.1</ecNumber>
    </recommendedName>
</protein>
<feature type="coiled-coil region" evidence="11">
    <location>
        <begin position="98"/>
        <end position="188"/>
    </location>
</feature>
<feature type="coiled-coil region" evidence="11">
    <location>
        <begin position="217"/>
        <end position="244"/>
    </location>
</feature>
<evidence type="ECO:0000313" key="13">
    <source>
        <dbReference type="Proteomes" id="UP000282613"/>
    </source>
</evidence>
<dbReference type="PANTHER" id="PTHR12209">
    <property type="entry name" value="NON-SPECIFIC SERINE/THREONINE PROTEIN KINASE"/>
    <property type="match status" value="1"/>
</dbReference>
<dbReference type="OrthoDB" id="3399at2759"/>
<dbReference type="WBParaSite" id="TASK_0000913201-mRNA-1">
    <property type="protein sequence ID" value="TASK_0000913201-mRNA-1"/>
    <property type="gene ID" value="TASK_0000913201"/>
</dbReference>
<reference evidence="14" key="1">
    <citation type="submission" date="2017-02" db="UniProtKB">
        <authorList>
            <consortium name="WormBaseParasite"/>
        </authorList>
    </citation>
    <scope>IDENTIFICATION</scope>
</reference>
<keyword evidence="6" id="KW-0547">Nucleotide-binding</keyword>
<evidence type="ECO:0000256" key="10">
    <source>
        <dbReference type="ARBA" id="ARBA00048679"/>
    </source>
</evidence>
<keyword evidence="13" id="KW-1185">Reference proteome</keyword>
<dbReference type="EMBL" id="UYRS01018997">
    <property type="protein sequence ID" value="VDK41957.1"/>
    <property type="molecule type" value="Genomic_DNA"/>
</dbReference>
<dbReference type="GO" id="GO:0000408">
    <property type="term" value="C:EKC/KEOPS complex"/>
    <property type="evidence" value="ECO:0007669"/>
    <property type="project" value="TreeGrafter"/>
</dbReference>
<name>A0A0R3WEA0_TAEAS</name>
<dbReference type="PROSITE" id="PS00109">
    <property type="entry name" value="PROTEIN_KINASE_TYR"/>
    <property type="match status" value="1"/>
</dbReference>
<sequence>MNGLNEDKEEIYRNLNQELTEKALRLIQEADNIVNNEKISIATPESIHATPNETAQQDVDAPALISETEPELPFDDHLAAAISKLGKSAKTRYLAVKLRVLEAENANLRSDLRAAHSELGELSAQLREVVQEKSRLQRQSGQDSANLERLRADLESTIQKAEGLTLEKTAFERQLENERRQRERDKSDARSVEFRYQRALEDIKRLRGQLDKSRYDEGSVKRQLDAAKSENQRLERQKSELIVAFKKQMKLIDVLRRQKMLIEASRVLKLTEEEKDVFLLIDARLELLFKTILLPLGMEEVESVVDDLSNLPALPKPPGMLVRQGAEAKVYSVPAGFLTSFPDLACIVKERFVKTYRHPALDASLSLRRMRAEARQLVKCRQLGLPVPALLLVNLAHRQLWMENVCVPHGMSLGNWFQRILELKSPRQCLDQMAKRLGQALAKMHANCIIHGDLTTANILVQMGAPEDELDNYRLYLIDFGLSSIHHRAASSLRDEEIAVDLYVFERALVSALATRKGDEDFEFTPEAFFKAVLATYIEAYPFEVLARPIETSTMIMQKQPQHREKRICHCSTSRTSTHEDGVHEVNGILRTLKEVQSRGRKRLMIG</sequence>
<keyword evidence="7" id="KW-0418">Kinase</keyword>
<dbReference type="Proteomes" id="UP000282613">
    <property type="component" value="Unassembled WGS sequence"/>
</dbReference>
<dbReference type="GO" id="GO:0005634">
    <property type="term" value="C:nucleus"/>
    <property type="evidence" value="ECO:0007669"/>
    <property type="project" value="TreeGrafter"/>
</dbReference>
<dbReference type="PANTHER" id="PTHR12209:SF0">
    <property type="entry name" value="EKC_KEOPS COMPLEX SUBUNIT TP53RK"/>
    <property type="match status" value="1"/>
</dbReference>
<comment type="catalytic activity">
    <reaction evidence="9">
        <text>L-threonyl-[protein] + ATP = O-phospho-L-threonyl-[protein] + ADP + H(+)</text>
        <dbReference type="Rhea" id="RHEA:46608"/>
        <dbReference type="Rhea" id="RHEA-COMP:11060"/>
        <dbReference type="Rhea" id="RHEA-COMP:11605"/>
        <dbReference type="ChEBI" id="CHEBI:15378"/>
        <dbReference type="ChEBI" id="CHEBI:30013"/>
        <dbReference type="ChEBI" id="CHEBI:30616"/>
        <dbReference type="ChEBI" id="CHEBI:61977"/>
        <dbReference type="ChEBI" id="CHEBI:456216"/>
        <dbReference type="EC" id="2.7.11.1"/>
    </reaction>
</comment>
<proteinExistence type="inferred from homology"/>
<dbReference type="InterPro" id="IPR011009">
    <property type="entry name" value="Kinase-like_dom_sf"/>
</dbReference>